<evidence type="ECO:0000313" key="2">
    <source>
        <dbReference type="EMBL" id="CAF5201679.1"/>
    </source>
</evidence>
<feature type="region of interest" description="Disordered" evidence="1">
    <location>
        <begin position="1"/>
        <end position="66"/>
    </location>
</feature>
<feature type="compositionally biased region" description="Low complexity" evidence="1">
    <location>
        <begin position="32"/>
        <end position="41"/>
    </location>
</feature>
<dbReference type="Proteomes" id="UP000681720">
    <property type="component" value="Unassembled WGS sequence"/>
</dbReference>
<dbReference type="AlphaFoldDB" id="A0A8S3IJ23"/>
<proteinExistence type="predicted"/>
<name>A0A8S3IJ23_9BILA</name>
<sequence>MSNNKYDSNTRNSDDGYEYTRLHNSTYELDTNTETTNTNSTLHRTDNQSEFDLNGNSRSVEHHRLL</sequence>
<dbReference type="EMBL" id="CAJOBJ010346180">
    <property type="protein sequence ID" value="CAF5201679.1"/>
    <property type="molecule type" value="Genomic_DNA"/>
</dbReference>
<feature type="compositionally biased region" description="Basic and acidic residues" evidence="1">
    <location>
        <begin position="12"/>
        <end position="21"/>
    </location>
</feature>
<feature type="compositionally biased region" description="Polar residues" evidence="1">
    <location>
        <begin position="48"/>
        <end position="58"/>
    </location>
</feature>
<gene>
    <name evidence="2" type="ORF">GIL414_LOCUS76810</name>
</gene>
<feature type="compositionally biased region" description="Polar residues" evidence="1">
    <location>
        <begin position="1"/>
        <end position="11"/>
    </location>
</feature>
<reference evidence="2" key="1">
    <citation type="submission" date="2021-02" db="EMBL/GenBank/DDBJ databases">
        <authorList>
            <person name="Nowell W R."/>
        </authorList>
    </citation>
    <scope>NUCLEOTIDE SEQUENCE</scope>
</reference>
<comment type="caution">
    <text evidence="2">The sequence shown here is derived from an EMBL/GenBank/DDBJ whole genome shotgun (WGS) entry which is preliminary data.</text>
</comment>
<accession>A0A8S3IJ23</accession>
<protein>
    <submittedName>
        <fullName evidence="2">Uncharacterized protein</fullName>
    </submittedName>
</protein>
<evidence type="ECO:0000313" key="3">
    <source>
        <dbReference type="Proteomes" id="UP000681720"/>
    </source>
</evidence>
<evidence type="ECO:0000256" key="1">
    <source>
        <dbReference type="SAM" id="MobiDB-lite"/>
    </source>
</evidence>
<organism evidence="2 3">
    <name type="scientific">Rotaria magnacalcarata</name>
    <dbReference type="NCBI Taxonomy" id="392030"/>
    <lineage>
        <taxon>Eukaryota</taxon>
        <taxon>Metazoa</taxon>
        <taxon>Spiralia</taxon>
        <taxon>Gnathifera</taxon>
        <taxon>Rotifera</taxon>
        <taxon>Eurotatoria</taxon>
        <taxon>Bdelloidea</taxon>
        <taxon>Philodinida</taxon>
        <taxon>Philodinidae</taxon>
        <taxon>Rotaria</taxon>
    </lineage>
</organism>